<feature type="domain" description="Aerotolerance regulator N-terminal" evidence="2">
    <location>
        <begin position="1"/>
        <end position="78"/>
    </location>
</feature>
<dbReference type="SUPFAM" id="SSF53300">
    <property type="entry name" value="vWA-like"/>
    <property type="match status" value="1"/>
</dbReference>
<dbReference type="Pfam" id="PF07584">
    <property type="entry name" value="BatA"/>
    <property type="match status" value="1"/>
</dbReference>
<dbReference type="Gene3D" id="3.40.50.410">
    <property type="entry name" value="von Willebrand factor, type A domain"/>
    <property type="match status" value="1"/>
</dbReference>
<feature type="transmembrane region" description="Helical" evidence="1">
    <location>
        <begin position="59"/>
        <end position="76"/>
    </location>
</feature>
<evidence type="ECO:0000256" key="1">
    <source>
        <dbReference type="SAM" id="Phobius"/>
    </source>
</evidence>
<evidence type="ECO:0000313" key="4">
    <source>
        <dbReference type="EMBL" id="MBJ7599151.1"/>
    </source>
</evidence>
<reference evidence="4" key="1">
    <citation type="submission" date="2020-10" db="EMBL/GenBank/DDBJ databases">
        <title>Ca. Dormibacterota MAGs.</title>
        <authorList>
            <person name="Montgomery K."/>
        </authorList>
    </citation>
    <scope>NUCLEOTIDE SEQUENCE [LARGE SCALE GENOMIC DNA]</scope>
    <source>
        <strain evidence="4">SC8812_S17_10</strain>
    </source>
</reference>
<sequence>MSFLVPAAVLALITLPAIVLLYFLKARRPEVRVATLMFWRPYVADRQANAPWQRLRPSLLLLLQLLAALLLAMGLMRPGLIGAAGIASTTVLMIDASPSMQATDVTPNRFQAALDRARSEASQLRPGQEMALIVLGEHAQLLSAPTGDSVSLQAALGRARPSGVAGNFAEGVSLANSILQGKPGGSITMISDGHSQAPPSPPSIAAPLVYESVGRTSENAAIQTISRSPAGAVYMRLANYGRSARELKVEMRADGRVVDEIPVRLDGNSTADLPSWTRLPARTRVLEARLTPPDAFPLDDSAWLVIADPPRHAVLLVTSGNSFLQRALALRPGLDVTVAKPGEEKAGRYDLYIYDSYLPPGKLPGPALLVNPPPGRGPVALGPALDPGAVMPANTRDPLLRDVTLKDVHVQSAGSLKEPPSGWRTVVAAAANPLLLVHDDDPRSAVLTFDLHHSDLPLRAGFPILAQNLLSYMLPGGFENQVFTPGQAVTLAAEPDARALEVTRPDGAKVRLTPPFAPFHDTLLSGVYTVRQEVSGGTRLSQFVVQLQDPVMSRIAPGAAPVTQEAQKIRGVLPRGTIEIWPWLVGAALVLLAVEWAVYLRGS</sequence>
<accession>A0A934N834</accession>
<dbReference type="PANTHER" id="PTHR37464:SF1">
    <property type="entry name" value="BLL2463 PROTEIN"/>
    <property type="match status" value="1"/>
</dbReference>
<dbReference type="InterPro" id="IPR036465">
    <property type="entry name" value="vWFA_dom_sf"/>
</dbReference>
<feature type="transmembrane region" description="Helical" evidence="1">
    <location>
        <begin position="580"/>
        <end position="600"/>
    </location>
</feature>
<comment type="caution">
    <text evidence="4">The sequence shown here is derived from an EMBL/GenBank/DDBJ whole genome shotgun (WGS) entry which is preliminary data.</text>
</comment>
<feature type="transmembrane region" description="Helical" evidence="1">
    <location>
        <begin position="6"/>
        <end position="24"/>
    </location>
</feature>
<proteinExistence type="predicted"/>
<dbReference type="EMBL" id="JAEKNR010000142">
    <property type="protein sequence ID" value="MBJ7599151.1"/>
    <property type="molecule type" value="Genomic_DNA"/>
</dbReference>
<gene>
    <name evidence="4" type="ORF">JF922_13870</name>
</gene>
<dbReference type="InterPro" id="IPR024163">
    <property type="entry name" value="Aerotolerance_reg_N"/>
</dbReference>
<keyword evidence="1" id="KW-0472">Membrane</keyword>
<dbReference type="AlphaFoldDB" id="A0A934N834"/>
<evidence type="ECO:0000313" key="5">
    <source>
        <dbReference type="Proteomes" id="UP000612893"/>
    </source>
</evidence>
<keyword evidence="1" id="KW-1133">Transmembrane helix</keyword>
<dbReference type="Pfam" id="PF13519">
    <property type="entry name" value="VWA_2"/>
    <property type="match status" value="1"/>
</dbReference>
<organism evidence="4 5">
    <name type="scientific">Candidatus Nephthysia bennettiae</name>
    <dbReference type="NCBI Taxonomy" id="3127016"/>
    <lineage>
        <taxon>Bacteria</taxon>
        <taxon>Bacillati</taxon>
        <taxon>Candidatus Dormiibacterota</taxon>
        <taxon>Candidatus Dormibacteria</taxon>
        <taxon>Candidatus Dormibacterales</taxon>
        <taxon>Candidatus Dormibacteraceae</taxon>
        <taxon>Candidatus Nephthysia</taxon>
    </lineage>
</organism>
<evidence type="ECO:0000259" key="3">
    <source>
        <dbReference type="Pfam" id="PF13519"/>
    </source>
</evidence>
<keyword evidence="5" id="KW-1185">Reference proteome</keyword>
<dbReference type="RefSeq" id="WP_338202599.1">
    <property type="nucleotide sequence ID" value="NZ_JAEKNR010000142.1"/>
</dbReference>
<dbReference type="Proteomes" id="UP000612893">
    <property type="component" value="Unassembled WGS sequence"/>
</dbReference>
<dbReference type="PANTHER" id="PTHR37464">
    <property type="entry name" value="BLL2463 PROTEIN"/>
    <property type="match status" value="1"/>
</dbReference>
<name>A0A934N834_9BACT</name>
<evidence type="ECO:0000259" key="2">
    <source>
        <dbReference type="Pfam" id="PF07584"/>
    </source>
</evidence>
<dbReference type="InterPro" id="IPR002035">
    <property type="entry name" value="VWF_A"/>
</dbReference>
<protein>
    <submittedName>
        <fullName evidence="4">VWA domain-containing protein</fullName>
    </submittedName>
</protein>
<feature type="domain" description="VWFA" evidence="3">
    <location>
        <begin position="90"/>
        <end position="194"/>
    </location>
</feature>
<keyword evidence="1" id="KW-0812">Transmembrane</keyword>